<gene>
    <name evidence="1" type="ORF">CLCR_09261</name>
</gene>
<sequence length="134" mass="14421">MRVASILSPRAVLIGDGGRDRASPTNFTGVGIEQDEYVMLVAMKIKKSLPTSTTNSTFLDRSGTLQLLPRGTLGGNDPYSILRLSPAKGSDPRIQNPNHIAVQRNAALFPTCQILLGSAQCAFQFPLRPSLTPK</sequence>
<evidence type="ECO:0000313" key="1">
    <source>
        <dbReference type="EMBL" id="OCT51223.1"/>
    </source>
</evidence>
<name>A0A1C1CRX0_9EURO</name>
<organism evidence="1 2">
    <name type="scientific">Cladophialophora carrionii</name>
    <dbReference type="NCBI Taxonomy" id="86049"/>
    <lineage>
        <taxon>Eukaryota</taxon>
        <taxon>Fungi</taxon>
        <taxon>Dikarya</taxon>
        <taxon>Ascomycota</taxon>
        <taxon>Pezizomycotina</taxon>
        <taxon>Eurotiomycetes</taxon>
        <taxon>Chaetothyriomycetidae</taxon>
        <taxon>Chaetothyriales</taxon>
        <taxon>Herpotrichiellaceae</taxon>
        <taxon>Cladophialophora</taxon>
    </lineage>
</organism>
<proteinExistence type="predicted"/>
<comment type="caution">
    <text evidence="1">The sequence shown here is derived from an EMBL/GenBank/DDBJ whole genome shotgun (WGS) entry which is preliminary data.</text>
</comment>
<keyword evidence="2" id="KW-1185">Reference proteome</keyword>
<reference evidence="2" key="1">
    <citation type="submission" date="2015-07" db="EMBL/GenBank/DDBJ databases">
        <authorList>
            <person name="Teixeira M.M."/>
            <person name="Souza R.C."/>
            <person name="Almeida L.G."/>
            <person name="Vicente V.A."/>
            <person name="de Hoog S."/>
            <person name="Bocca A.L."/>
            <person name="de Almeida S.R."/>
            <person name="Vasconcelos A.T."/>
            <person name="Felipe M.S."/>
        </authorList>
    </citation>
    <scope>NUCLEOTIDE SEQUENCE [LARGE SCALE GENOMIC DNA]</scope>
    <source>
        <strain evidence="2">KSF</strain>
    </source>
</reference>
<dbReference type="Proteomes" id="UP000094526">
    <property type="component" value="Unassembled WGS sequence"/>
</dbReference>
<dbReference type="VEuPathDB" id="FungiDB:CLCR_09261"/>
<accession>A0A1C1CRX0</accession>
<evidence type="ECO:0000313" key="2">
    <source>
        <dbReference type="Proteomes" id="UP000094526"/>
    </source>
</evidence>
<protein>
    <submittedName>
        <fullName evidence="1">Uncharacterized protein</fullName>
    </submittedName>
</protein>
<dbReference type="EMBL" id="LGRB01000009">
    <property type="protein sequence ID" value="OCT51223.1"/>
    <property type="molecule type" value="Genomic_DNA"/>
</dbReference>
<dbReference type="AlphaFoldDB" id="A0A1C1CRX0"/>